<comment type="caution">
    <text evidence="3">The sequence shown here is derived from an EMBL/GenBank/DDBJ whole genome shotgun (WGS) entry which is preliminary data.</text>
</comment>
<dbReference type="InterPro" id="IPR043140">
    <property type="entry name" value="Ribosomal_uS14_sf"/>
</dbReference>
<dbReference type="InterPro" id="IPR001209">
    <property type="entry name" value="Ribosomal_uS14"/>
</dbReference>
<dbReference type="GO" id="GO:0008270">
    <property type="term" value="F:zinc ion binding"/>
    <property type="evidence" value="ECO:0007669"/>
    <property type="project" value="InterPro"/>
</dbReference>
<dbReference type="PANTHER" id="PTHR12010:SF2">
    <property type="entry name" value="40S RIBOSOMAL PROTEIN S29"/>
    <property type="match status" value="1"/>
</dbReference>
<dbReference type="Pfam" id="PF00253">
    <property type="entry name" value="Ribosomal_S14"/>
    <property type="match status" value="1"/>
</dbReference>
<dbReference type="EMBL" id="VGJJ01000002">
    <property type="protein sequence ID" value="MBM3281825.1"/>
    <property type="molecule type" value="Genomic_DNA"/>
</dbReference>
<dbReference type="InterPro" id="IPR039744">
    <property type="entry name" value="RIbosomal_uS14_euk_arc"/>
</dbReference>
<evidence type="ECO:0000313" key="4">
    <source>
        <dbReference type="Proteomes" id="UP000774699"/>
    </source>
</evidence>
<dbReference type="NCBIfam" id="NF004424">
    <property type="entry name" value="PRK05766.1"/>
    <property type="match status" value="1"/>
</dbReference>
<evidence type="ECO:0000256" key="2">
    <source>
        <dbReference type="ARBA" id="ARBA00023274"/>
    </source>
</evidence>
<sequence>MKAEQKKRPKEGRNSYCKNCGNNKGMVHKYGINLCRRCFKQFAPMMGFKKYS</sequence>
<gene>
    <name evidence="3" type="ORF">FJY86_00595</name>
</gene>
<evidence type="ECO:0000256" key="1">
    <source>
        <dbReference type="ARBA" id="ARBA00022980"/>
    </source>
</evidence>
<dbReference type="Gene3D" id="4.10.830.10">
    <property type="entry name" value="30s Ribosomal Protein S14, Chain N"/>
    <property type="match status" value="1"/>
</dbReference>
<name>A0A8T4C9I9_9ARCH</name>
<keyword evidence="1 3" id="KW-0689">Ribosomal protein</keyword>
<reference evidence="3" key="1">
    <citation type="submission" date="2019-03" db="EMBL/GenBank/DDBJ databases">
        <title>Lake Tanganyika Metagenome-Assembled Genomes (MAGs).</title>
        <authorList>
            <person name="Tran P."/>
        </authorList>
    </citation>
    <scope>NUCLEOTIDE SEQUENCE</scope>
    <source>
        <strain evidence="3">M_DeepCast_50m_m2_156</strain>
    </source>
</reference>
<dbReference type="GO" id="GO:0002181">
    <property type="term" value="P:cytoplasmic translation"/>
    <property type="evidence" value="ECO:0007669"/>
    <property type="project" value="TreeGrafter"/>
</dbReference>
<dbReference type="PANTHER" id="PTHR12010">
    <property type="entry name" value="40S RIBOSOMAL PROTEIN S29"/>
    <property type="match status" value="1"/>
</dbReference>
<proteinExistence type="predicted"/>
<protein>
    <submittedName>
        <fullName evidence="3">30S ribosomal protein S14</fullName>
    </submittedName>
</protein>
<organism evidence="3 4">
    <name type="scientific">Candidatus Iainarchaeum sp</name>
    <dbReference type="NCBI Taxonomy" id="3101447"/>
    <lineage>
        <taxon>Archaea</taxon>
        <taxon>Candidatus Iainarchaeota</taxon>
        <taxon>Candidatus Iainarchaeia</taxon>
        <taxon>Candidatus Iainarchaeales</taxon>
        <taxon>Candidatus Iainarchaeaceae</taxon>
        <taxon>Candidatus Iainarchaeum</taxon>
    </lineage>
</organism>
<dbReference type="Proteomes" id="UP000774699">
    <property type="component" value="Unassembled WGS sequence"/>
</dbReference>
<dbReference type="AlphaFoldDB" id="A0A8T4C9I9"/>
<evidence type="ECO:0000313" key="3">
    <source>
        <dbReference type="EMBL" id="MBM3281825.1"/>
    </source>
</evidence>
<accession>A0A8T4C9I9</accession>
<dbReference type="GO" id="GO:0003735">
    <property type="term" value="F:structural constituent of ribosome"/>
    <property type="evidence" value="ECO:0007669"/>
    <property type="project" value="InterPro"/>
</dbReference>
<dbReference type="GO" id="GO:0022627">
    <property type="term" value="C:cytosolic small ribosomal subunit"/>
    <property type="evidence" value="ECO:0007669"/>
    <property type="project" value="TreeGrafter"/>
</dbReference>
<keyword evidence="2" id="KW-0687">Ribonucleoprotein</keyword>